<dbReference type="SUPFAM" id="SSF52540">
    <property type="entry name" value="P-loop containing nucleoside triphosphate hydrolases"/>
    <property type="match status" value="1"/>
</dbReference>
<dbReference type="InterPro" id="IPR041664">
    <property type="entry name" value="AAA_16"/>
</dbReference>
<dbReference type="EMBL" id="JBFBMH010000012">
    <property type="protein sequence ID" value="MEW1975382.1"/>
    <property type="molecule type" value="Genomic_DNA"/>
</dbReference>
<evidence type="ECO:0000259" key="1">
    <source>
        <dbReference type="Pfam" id="PF13191"/>
    </source>
</evidence>
<name>A0ABV3LJ21_9MICO</name>
<dbReference type="RefSeq" id="WP_206476768.1">
    <property type="nucleotide sequence ID" value="NZ_JBFBMH010000012.1"/>
</dbReference>
<dbReference type="InterPro" id="IPR027417">
    <property type="entry name" value="P-loop_NTPase"/>
</dbReference>
<accession>A0ABV3LJ21</accession>
<sequence length="390" mass="42551">MTNVNDSPFRAGFGKTPPMLAGRDSILDDFAAALAEGSWSTERSMLIEGPRGVGKTVLLNALEDIAREREWIVISETATPGFLARVTNDHLQRAIDHLDPPTERSITGVGVAGASITTQVTPAPAYPVTLRSQLERATSLTEPHGVLITLDEINSSSIDELAEFAAEHQHAIRNDLEVAFAGAGLRGAIKEALSHKSLTFLRRSLRPPIDFLEYDDVVDALRIPIVDRGREIDAEALDYAVRATQGYPFLAQLIGDLAWKASPQQTLISLDDVRSAYRKARRTMGRNIHEPSLSDLSPTDLTVLARMAADDGPTAVSDLRTSLGVTSKYLSVYRQRLIDAGMIVPAGHGKVDIAMPYLREYLRDHVVSDATTDRALQRPSFPAPPALDEE</sequence>
<evidence type="ECO:0000313" key="3">
    <source>
        <dbReference type="Proteomes" id="UP001553715"/>
    </source>
</evidence>
<dbReference type="Gene3D" id="3.40.50.300">
    <property type="entry name" value="P-loop containing nucleotide triphosphate hydrolases"/>
    <property type="match status" value="1"/>
</dbReference>
<dbReference type="GO" id="GO:0005524">
    <property type="term" value="F:ATP binding"/>
    <property type="evidence" value="ECO:0007669"/>
    <property type="project" value="UniProtKB-KW"/>
</dbReference>
<dbReference type="Proteomes" id="UP001553715">
    <property type="component" value="Unassembled WGS sequence"/>
</dbReference>
<keyword evidence="2" id="KW-0067">ATP-binding</keyword>
<dbReference type="InterPro" id="IPR036390">
    <property type="entry name" value="WH_DNA-bd_sf"/>
</dbReference>
<protein>
    <submittedName>
        <fullName evidence="2">ATP-binding protein</fullName>
    </submittedName>
</protein>
<comment type="caution">
    <text evidence="2">The sequence shown here is derived from an EMBL/GenBank/DDBJ whole genome shotgun (WGS) entry which is preliminary data.</text>
</comment>
<keyword evidence="3" id="KW-1185">Reference proteome</keyword>
<evidence type="ECO:0000313" key="2">
    <source>
        <dbReference type="EMBL" id="MEW1975382.1"/>
    </source>
</evidence>
<proteinExistence type="predicted"/>
<keyword evidence="2" id="KW-0547">Nucleotide-binding</keyword>
<feature type="domain" description="Orc1-like AAA ATPase" evidence="1">
    <location>
        <begin position="20"/>
        <end position="167"/>
    </location>
</feature>
<organism evidence="2 3">
    <name type="scientific">Microbacterium profundi</name>
    <dbReference type="NCBI Taxonomy" id="450380"/>
    <lineage>
        <taxon>Bacteria</taxon>
        <taxon>Bacillati</taxon>
        <taxon>Actinomycetota</taxon>
        <taxon>Actinomycetes</taxon>
        <taxon>Micrococcales</taxon>
        <taxon>Microbacteriaceae</taxon>
        <taxon>Microbacterium</taxon>
    </lineage>
</organism>
<dbReference type="Pfam" id="PF13191">
    <property type="entry name" value="AAA_16"/>
    <property type="match status" value="1"/>
</dbReference>
<dbReference type="SUPFAM" id="SSF46785">
    <property type="entry name" value="Winged helix' DNA-binding domain"/>
    <property type="match status" value="1"/>
</dbReference>
<dbReference type="InterPro" id="IPR036388">
    <property type="entry name" value="WH-like_DNA-bd_sf"/>
</dbReference>
<reference evidence="2 3" key="1">
    <citation type="submission" date="2024-06" db="EMBL/GenBank/DDBJ databases">
        <title>The Natural Products Discovery Center: Release of the First 8490 Sequenced Strains for Exploring Actinobacteria Biosynthetic Diversity.</title>
        <authorList>
            <person name="Kalkreuter E."/>
            <person name="Kautsar S.A."/>
            <person name="Yang D."/>
            <person name="Bader C.D."/>
            <person name="Teijaro C.N."/>
            <person name="Fluegel L."/>
            <person name="Davis C.M."/>
            <person name="Simpson J.R."/>
            <person name="Lauterbach L."/>
            <person name="Steele A.D."/>
            <person name="Gui C."/>
            <person name="Meng S."/>
            <person name="Li G."/>
            <person name="Viehrig K."/>
            <person name="Ye F."/>
            <person name="Su P."/>
            <person name="Kiefer A.F."/>
            <person name="Nichols A."/>
            <person name="Cepeda A.J."/>
            <person name="Yan W."/>
            <person name="Fan B."/>
            <person name="Jiang Y."/>
            <person name="Adhikari A."/>
            <person name="Zheng C.-J."/>
            <person name="Schuster L."/>
            <person name="Cowan T.M."/>
            <person name="Smanski M.J."/>
            <person name="Chevrette M.G."/>
            <person name="De Carvalho L.P.S."/>
            <person name="Shen B."/>
        </authorList>
    </citation>
    <scope>NUCLEOTIDE SEQUENCE [LARGE SCALE GENOMIC DNA]</scope>
    <source>
        <strain evidence="2 3">NPDC077434</strain>
    </source>
</reference>
<gene>
    <name evidence="2" type="ORF">AB0301_09945</name>
</gene>
<dbReference type="Gene3D" id="1.10.10.10">
    <property type="entry name" value="Winged helix-like DNA-binding domain superfamily/Winged helix DNA-binding domain"/>
    <property type="match status" value="1"/>
</dbReference>